<feature type="compositionally biased region" description="Basic and acidic residues" evidence="1">
    <location>
        <begin position="72"/>
        <end position="105"/>
    </location>
</feature>
<evidence type="ECO:0000313" key="2">
    <source>
        <dbReference type="EMBL" id="GLQ69160.1"/>
    </source>
</evidence>
<organism evidence="2 3">
    <name type="scientific">Gluconobacter albidus</name>
    <dbReference type="NCBI Taxonomy" id="318683"/>
    <lineage>
        <taxon>Bacteria</taxon>
        <taxon>Pseudomonadati</taxon>
        <taxon>Pseudomonadota</taxon>
        <taxon>Alphaproteobacteria</taxon>
        <taxon>Acetobacterales</taxon>
        <taxon>Acetobacteraceae</taxon>
        <taxon>Gluconobacter</taxon>
    </lineage>
</organism>
<feature type="compositionally biased region" description="Low complexity" evidence="1">
    <location>
        <begin position="249"/>
        <end position="262"/>
    </location>
</feature>
<gene>
    <name evidence="2" type="ORF">GCM10007866_16110</name>
</gene>
<dbReference type="EMBL" id="BSNW01000016">
    <property type="protein sequence ID" value="GLQ69160.1"/>
    <property type="molecule type" value="Genomic_DNA"/>
</dbReference>
<protein>
    <recommendedName>
        <fullName evidence="4">Scaffolding protein</fullName>
    </recommendedName>
</protein>
<evidence type="ECO:0000256" key="1">
    <source>
        <dbReference type="SAM" id="MobiDB-lite"/>
    </source>
</evidence>
<reference evidence="3" key="1">
    <citation type="journal article" date="2019" name="Int. J. Syst. Evol. Microbiol.">
        <title>The Global Catalogue of Microorganisms (GCM) 10K type strain sequencing project: providing services to taxonomists for standard genome sequencing and annotation.</title>
        <authorList>
            <consortium name="The Broad Institute Genomics Platform"/>
            <consortium name="The Broad Institute Genome Sequencing Center for Infectious Disease"/>
            <person name="Wu L."/>
            <person name="Ma J."/>
        </authorList>
    </citation>
    <scope>NUCLEOTIDE SEQUENCE [LARGE SCALE GENOMIC DNA]</scope>
    <source>
        <strain evidence="3">NBRC 3250</strain>
    </source>
</reference>
<feature type="compositionally biased region" description="Low complexity" evidence="1">
    <location>
        <begin position="229"/>
        <end position="240"/>
    </location>
</feature>
<accession>A0ABQ5X1B5</accession>
<feature type="compositionally biased region" description="Basic and acidic residues" evidence="1">
    <location>
        <begin position="46"/>
        <end position="56"/>
    </location>
</feature>
<comment type="caution">
    <text evidence="2">The sequence shown here is derived from an EMBL/GenBank/DDBJ whole genome shotgun (WGS) entry which is preliminary data.</text>
</comment>
<name>A0ABQ5X1B5_9PROT</name>
<feature type="region of interest" description="Disordered" evidence="1">
    <location>
        <begin position="1"/>
        <end position="123"/>
    </location>
</feature>
<evidence type="ECO:0000313" key="3">
    <source>
        <dbReference type="Proteomes" id="UP001156672"/>
    </source>
</evidence>
<proteinExistence type="predicted"/>
<evidence type="ECO:0008006" key="4">
    <source>
        <dbReference type="Google" id="ProtNLM"/>
    </source>
</evidence>
<dbReference type="Proteomes" id="UP001156672">
    <property type="component" value="Unassembled WGS sequence"/>
</dbReference>
<dbReference type="RefSeq" id="WP_099253206.1">
    <property type="nucleotide sequence ID" value="NZ_BEWL01000006.1"/>
</dbReference>
<sequence length="280" mass="30576">MSDTIEAPVVETNDAPADRFAGVDFGSETKTDAPTLPAELPGGEQSKPEPEEKAEPQEPTWYVKRIGSVTAKRKEAEERASRAEQELAEYKRALAASRGEEERPPELTPDQIRQQERDGFARQQAQQAEAQEFGTATQRVAQSLTEIHGTGAIQTATKSLVERAGLDFDNKSHQQIIRDISELPNSGAVYYALANDPDAASELLEAPERKQFAMLQRFADKVPAKEQEQAAQPAPRTAPAISRAPPPVAATSGSGRATSSRSIYDGDLSMEDYIKLRSKK</sequence>
<feature type="region of interest" description="Disordered" evidence="1">
    <location>
        <begin position="221"/>
        <end position="263"/>
    </location>
</feature>
<keyword evidence="3" id="KW-1185">Reference proteome</keyword>